<organism evidence="1 2">
    <name type="scientific">Mariniflexile gromovii</name>
    <dbReference type="NCBI Taxonomy" id="362523"/>
    <lineage>
        <taxon>Bacteria</taxon>
        <taxon>Pseudomonadati</taxon>
        <taxon>Bacteroidota</taxon>
        <taxon>Flavobacteriia</taxon>
        <taxon>Flavobacteriales</taxon>
        <taxon>Flavobacteriaceae</taxon>
        <taxon>Mariniflexile</taxon>
    </lineage>
</organism>
<evidence type="ECO:0000313" key="2">
    <source>
        <dbReference type="Proteomes" id="UP000670776"/>
    </source>
</evidence>
<dbReference type="RefSeq" id="WP_209656466.1">
    <property type="nucleotide sequence ID" value="NZ_JAGJCB010000023.1"/>
</dbReference>
<dbReference type="EMBL" id="JAGJCB010000023">
    <property type="protein sequence ID" value="MBP0905444.1"/>
    <property type="molecule type" value="Genomic_DNA"/>
</dbReference>
<name>A0ABS4BXY5_9FLAO</name>
<evidence type="ECO:0000313" key="1">
    <source>
        <dbReference type="EMBL" id="MBP0905444.1"/>
    </source>
</evidence>
<dbReference type="Proteomes" id="UP000670776">
    <property type="component" value="Unassembled WGS sequence"/>
</dbReference>
<accession>A0ABS4BXY5</accession>
<proteinExistence type="predicted"/>
<keyword evidence="2" id="KW-1185">Reference proteome</keyword>
<reference evidence="1 2" key="1">
    <citation type="submission" date="2021-04" db="EMBL/GenBank/DDBJ databases">
        <title>Mariniflexile gromovii gen. nov., sp. nov., a gliding bacterium isolated from the sea urchin Strongylocentrotus intermedius.</title>
        <authorList>
            <person name="Ko S."/>
            <person name="Le V."/>
            <person name="Ahn C.-Y."/>
            <person name="Oh H.-M."/>
        </authorList>
    </citation>
    <scope>NUCLEOTIDE SEQUENCE [LARGE SCALE GENOMIC DNA]</scope>
    <source>
        <strain evidence="1 2">KCTC 12570</strain>
    </source>
</reference>
<comment type="caution">
    <text evidence="1">The sequence shown here is derived from an EMBL/GenBank/DDBJ whole genome shotgun (WGS) entry which is preliminary data.</text>
</comment>
<protein>
    <recommendedName>
        <fullName evidence="3">IrrE N-terminal-like domain-containing protein</fullName>
    </recommendedName>
</protein>
<gene>
    <name evidence="1" type="ORF">J8H85_16540</name>
</gene>
<evidence type="ECO:0008006" key="3">
    <source>
        <dbReference type="Google" id="ProtNLM"/>
    </source>
</evidence>
<sequence>MDIANTKLIDERNQKIWNDLNKTHSVTVEYIDSPNYSCFSANNNSTIFVSQNNIDINSFTHELLHILIRQKEIYFGASLSNAISGNPNLNRFFSDGLIEHFGNCMEHIKMLPIYLELGFDKKKFIIDYEENKCTKAEVQNIKSQFKTFGKYNGKAIDYYIAKYIAVKADPKKHLNYEKSLKELNKIDPKLFQILEKCVNDWKNMPIDKVNIWDEDYISISFNFCENLEEWGIEKNITESSYANNI</sequence>